<dbReference type="RefSeq" id="WP_023789463.1">
    <property type="nucleotide sequence ID" value="NC_022998.1"/>
</dbReference>
<evidence type="ECO:0000313" key="2">
    <source>
        <dbReference type="Proteomes" id="UP000018550"/>
    </source>
</evidence>
<organism evidence="1 2">
    <name type="scientific">Spiroplasma apis B31</name>
    <dbReference type="NCBI Taxonomy" id="1276258"/>
    <lineage>
        <taxon>Bacteria</taxon>
        <taxon>Bacillati</taxon>
        <taxon>Mycoplasmatota</taxon>
        <taxon>Mollicutes</taxon>
        <taxon>Entomoplasmatales</taxon>
        <taxon>Spiroplasmataceae</taxon>
        <taxon>Spiroplasma</taxon>
    </lineage>
</organism>
<dbReference type="EMBL" id="CP006682">
    <property type="protein sequence ID" value="AHB36408.1"/>
    <property type="molecule type" value="Genomic_DNA"/>
</dbReference>
<dbReference type="PROSITE" id="PS51257">
    <property type="entry name" value="PROKAR_LIPOPROTEIN"/>
    <property type="match status" value="1"/>
</dbReference>
<dbReference type="AlphaFoldDB" id="V5RIU5"/>
<proteinExistence type="predicted"/>
<dbReference type="STRING" id="1276258.SAPIS_v1c05630"/>
<dbReference type="OrthoDB" id="388931at2"/>
<protein>
    <recommendedName>
        <fullName evidence="3">Lipoprotein</fullName>
    </recommendedName>
</protein>
<name>V5RIU5_SPIAP</name>
<reference evidence="1 2" key="1">
    <citation type="journal article" date="2014" name="Genome Announc.">
        <title>Complete Genome Sequence of Spiroplasma apis B31T (ATCC 33834), a Bacterium Associated with May Disease of Honeybees (Apis mellifera).</title>
        <authorList>
            <person name="Ku C."/>
            <person name="Lo W.S."/>
            <person name="Chen L.L."/>
            <person name="Kuo C.H."/>
        </authorList>
    </citation>
    <scope>NUCLEOTIDE SEQUENCE [LARGE SCALE GENOMIC DNA]</scope>
    <source>
        <strain evidence="1">B31</strain>
    </source>
</reference>
<dbReference type="HOGENOM" id="CLU_1022722_0_0_14"/>
<gene>
    <name evidence="1" type="ORF">SAPIS_v1c05630</name>
</gene>
<keyword evidence="2" id="KW-1185">Reference proteome</keyword>
<dbReference type="PATRIC" id="fig|1276258.3.peg.571"/>
<sequence>MKFKKFLTLFSLIPVSFSPLTVISCEPIQTFPSISSRITTDGLEKLFSGDNKITPVNFKYLEYINGYWEHNGFESSLDTYKVNNHIVNIYGETEEEIAEKIFFTSLAQIFDTPLVNNEYDFTGLTFVIENIFVDSLTFNYQQKILETNTQTTLAVTVNKGWETKGKMLLEVKTSEPYSEIDAYAFICKWMESTLYNFKVLEYNDKEAIYYINDDFSFENEELITTLIQKSKSLNGLVVKKSDIELKKDYFIFLNKKFMHIKDKDTNLETKKI</sequence>
<accession>V5RIU5</accession>
<evidence type="ECO:0008006" key="3">
    <source>
        <dbReference type="Google" id="ProtNLM"/>
    </source>
</evidence>
<dbReference type="KEGG" id="sapi:SAPIS_v1c05630"/>
<evidence type="ECO:0000313" key="1">
    <source>
        <dbReference type="EMBL" id="AHB36408.1"/>
    </source>
</evidence>
<dbReference type="Proteomes" id="UP000018550">
    <property type="component" value="Chromosome"/>
</dbReference>